<proteinExistence type="predicted"/>
<dbReference type="EMBL" id="JAKOAV010000006">
    <property type="protein sequence ID" value="MDF9407653.1"/>
    <property type="molecule type" value="Genomic_DNA"/>
</dbReference>
<organism evidence="1 2">
    <name type="scientific">Pelotomaculum isophthalicicum JI</name>
    <dbReference type="NCBI Taxonomy" id="947010"/>
    <lineage>
        <taxon>Bacteria</taxon>
        <taxon>Bacillati</taxon>
        <taxon>Bacillota</taxon>
        <taxon>Clostridia</taxon>
        <taxon>Eubacteriales</taxon>
        <taxon>Desulfotomaculaceae</taxon>
        <taxon>Pelotomaculum</taxon>
    </lineage>
</organism>
<name>A0A9X4H300_9FIRM</name>
<evidence type="ECO:0008006" key="3">
    <source>
        <dbReference type="Google" id="ProtNLM"/>
    </source>
</evidence>
<comment type="caution">
    <text evidence="1">The sequence shown here is derived from an EMBL/GenBank/DDBJ whole genome shotgun (WGS) entry which is preliminary data.</text>
</comment>
<evidence type="ECO:0000313" key="2">
    <source>
        <dbReference type="Proteomes" id="UP001154312"/>
    </source>
</evidence>
<reference evidence="1" key="1">
    <citation type="submission" date="2022-02" db="EMBL/GenBank/DDBJ databases">
        <authorList>
            <person name="Leng L."/>
        </authorList>
    </citation>
    <scope>NUCLEOTIDE SEQUENCE</scope>
    <source>
        <strain evidence="1">JI</strain>
    </source>
</reference>
<evidence type="ECO:0000313" key="1">
    <source>
        <dbReference type="EMBL" id="MDF9407653.1"/>
    </source>
</evidence>
<protein>
    <recommendedName>
        <fullName evidence="3">DZANK-type domain-containing protein</fullName>
    </recommendedName>
</protein>
<dbReference type="AlphaFoldDB" id="A0A9X4H300"/>
<keyword evidence="2" id="KW-1185">Reference proteome</keyword>
<dbReference type="Proteomes" id="UP001154312">
    <property type="component" value="Unassembled WGS sequence"/>
</dbReference>
<sequence>MTNILLMNIKNCPQCGYRVEDPNTLRCPRCNKSLLKPACCHGSCGSCGVEREAVPEECADWRKTGCLYQKG</sequence>
<dbReference type="RefSeq" id="WP_277442891.1">
    <property type="nucleotide sequence ID" value="NZ_JAKOAV010000006.1"/>
</dbReference>
<accession>A0A9X4H300</accession>
<gene>
    <name evidence="1" type="ORF">L7E55_04645</name>
</gene>